<evidence type="ECO:0008006" key="4">
    <source>
        <dbReference type="Google" id="ProtNLM"/>
    </source>
</evidence>
<keyword evidence="3" id="KW-1185">Reference proteome</keyword>
<comment type="caution">
    <text evidence="2">The sequence shown here is derived from an EMBL/GenBank/DDBJ whole genome shotgun (WGS) entry which is preliminary data.</text>
</comment>
<keyword evidence="1" id="KW-0472">Membrane</keyword>
<dbReference type="Proteomes" id="UP000605676">
    <property type="component" value="Unassembled WGS sequence"/>
</dbReference>
<protein>
    <recommendedName>
        <fullName evidence="4">Phosphatidate cytidylyltransferase</fullName>
    </recommendedName>
</protein>
<evidence type="ECO:0000256" key="1">
    <source>
        <dbReference type="SAM" id="Phobius"/>
    </source>
</evidence>
<organism evidence="2 3">
    <name type="scientific">Carboxylicivirga marina</name>
    <dbReference type="NCBI Taxonomy" id="2800988"/>
    <lineage>
        <taxon>Bacteria</taxon>
        <taxon>Pseudomonadati</taxon>
        <taxon>Bacteroidota</taxon>
        <taxon>Bacteroidia</taxon>
        <taxon>Marinilabiliales</taxon>
        <taxon>Marinilabiliaceae</taxon>
        <taxon>Carboxylicivirga</taxon>
    </lineage>
</organism>
<accession>A0ABS1HHK3</accession>
<keyword evidence="1" id="KW-0812">Transmembrane</keyword>
<name>A0ABS1HHK3_9BACT</name>
<dbReference type="RefSeq" id="WP_200463910.1">
    <property type="nucleotide sequence ID" value="NZ_JAENRR010000008.1"/>
</dbReference>
<keyword evidence="1" id="KW-1133">Transmembrane helix</keyword>
<dbReference type="EMBL" id="JAENRR010000008">
    <property type="protein sequence ID" value="MBK3516679.1"/>
    <property type="molecule type" value="Genomic_DNA"/>
</dbReference>
<evidence type="ECO:0000313" key="2">
    <source>
        <dbReference type="EMBL" id="MBK3516679.1"/>
    </source>
</evidence>
<feature type="transmembrane region" description="Helical" evidence="1">
    <location>
        <begin position="7"/>
        <end position="25"/>
    </location>
</feature>
<dbReference type="PROSITE" id="PS51257">
    <property type="entry name" value="PROKAR_LIPOPROTEIN"/>
    <property type="match status" value="1"/>
</dbReference>
<evidence type="ECO:0000313" key="3">
    <source>
        <dbReference type="Proteomes" id="UP000605676"/>
    </source>
</evidence>
<feature type="transmembrane region" description="Helical" evidence="1">
    <location>
        <begin position="31"/>
        <end position="48"/>
    </location>
</feature>
<proteinExistence type="predicted"/>
<sequence length="53" mass="5774">MKTVNYVIASAFALLALGCAITLFFGAHHNAILFPLCAIGALMFFLEARKDEQ</sequence>
<reference evidence="2 3" key="1">
    <citation type="submission" date="2021-01" db="EMBL/GenBank/DDBJ databases">
        <title>Carboxyliciviraga sp.nov., isolated from coastal sediments.</title>
        <authorList>
            <person name="Lu D."/>
            <person name="Zhang T."/>
        </authorList>
    </citation>
    <scope>NUCLEOTIDE SEQUENCE [LARGE SCALE GENOMIC DNA]</scope>
    <source>
        <strain evidence="2 3">N1Y132</strain>
    </source>
</reference>
<gene>
    <name evidence="2" type="ORF">JIV24_04940</name>
</gene>